<keyword evidence="1" id="KW-0812">Transmembrane</keyword>
<keyword evidence="1" id="KW-0472">Membrane</keyword>
<evidence type="ECO:0000313" key="3">
    <source>
        <dbReference type="Proteomes" id="UP001652680"/>
    </source>
</evidence>
<accession>A0A6P4FLF6</accession>
<sequence>MPVVLAFHSLSSIRLQLIRTAVCWWRPLFLNEQSLNIVCQCFLQPDFKTRRSRDRLILKYYVILLDVIIIIAHIFCLYDIYSLRSLNIVNFGFICKIPVIPTNTYAHCIPLRFIYGLFQPDIN</sequence>
<evidence type="ECO:0000313" key="4">
    <source>
        <dbReference type="RefSeq" id="XP_016986111.1"/>
    </source>
</evidence>
<dbReference type="AlphaFoldDB" id="A0A6P4FLF6"/>
<reference evidence="4" key="2">
    <citation type="submission" date="2025-04" db="UniProtKB">
        <authorList>
            <consortium name="RefSeq"/>
        </authorList>
    </citation>
    <scope>IDENTIFICATION</scope>
</reference>
<dbReference type="Proteomes" id="UP001652680">
    <property type="component" value="Unassembled WGS sequence"/>
</dbReference>
<keyword evidence="1" id="KW-1133">Transmembrane helix</keyword>
<keyword evidence="3" id="KW-1185">Reference proteome</keyword>
<name>A0A6P4FLF6_DRORH</name>
<feature type="transmembrane region" description="Helical" evidence="1">
    <location>
        <begin position="60"/>
        <end position="81"/>
    </location>
</feature>
<dbReference type="GeneID" id="108049446"/>
<evidence type="ECO:0000256" key="1">
    <source>
        <dbReference type="SAM" id="Phobius"/>
    </source>
</evidence>
<dbReference type="RefSeq" id="XP_016986111.1">
    <property type="nucleotide sequence ID" value="XM_017130622.1"/>
</dbReference>
<dbReference type="EnsemblMetazoa" id="XM_017130622.2">
    <property type="protein sequence ID" value="XP_016986111.1"/>
    <property type="gene ID" value="LOC108049446"/>
</dbReference>
<proteinExistence type="predicted"/>
<evidence type="ECO:0000313" key="2">
    <source>
        <dbReference type="EnsemblMetazoa" id="XP_016986111.1"/>
    </source>
</evidence>
<protein>
    <submittedName>
        <fullName evidence="4">Uncharacterized protein LOC108049446 isoform X1</fullName>
    </submittedName>
</protein>
<organism evidence="4">
    <name type="scientific">Drosophila rhopaloa</name>
    <name type="common">Fruit fly</name>
    <dbReference type="NCBI Taxonomy" id="1041015"/>
    <lineage>
        <taxon>Eukaryota</taxon>
        <taxon>Metazoa</taxon>
        <taxon>Ecdysozoa</taxon>
        <taxon>Arthropoda</taxon>
        <taxon>Hexapoda</taxon>
        <taxon>Insecta</taxon>
        <taxon>Pterygota</taxon>
        <taxon>Neoptera</taxon>
        <taxon>Endopterygota</taxon>
        <taxon>Diptera</taxon>
        <taxon>Brachycera</taxon>
        <taxon>Muscomorpha</taxon>
        <taxon>Ephydroidea</taxon>
        <taxon>Drosophilidae</taxon>
        <taxon>Drosophila</taxon>
        <taxon>Sophophora</taxon>
    </lineage>
</organism>
<gene>
    <name evidence="4" type="primary">LOC108049446</name>
    <name evidence="2" type="synonym">108049446</name>
</gene>
<reference evidence="2" key="3">
    <citation type="submission" date="2025-05" db="UniProtKB">
        <authorList>
            <consortium name="EnsemblMetazoa"/>
        </authorList>
    </citation>
    <scope>IDENTIFICATION</scope>
</reference>
<reference evidence="3" key="1">
    <citation type="journal article" date="2021" name="Elife">
        <title>Highly contiguous assemblies of 101 drosophilid genomes.</title>
        <authorList>
            <person name="Kim B.Y."/>
            <person name="Wang J.R."/>
            <person name="Miller D.E."/>
            <person name="Barmina O."/>
            <person name="Delaney E."/>
            <person name="Thompson A."/>
            <person name="Comeault A.A."/>
            <person name="Peede D."/>
            <person name="D'Agostino E.R."/>
            <person name="Pelaez J."/>
            <person name="Aguilar J.M."/>
            <person name="Haji D."/>
            <person name="Matsunaga T."/>
            <person name="Armstrong E.E."/>
            <person name="Zych M."/>
            <person name="Ogawa Y."/>
            <person name="Stamenkovic-Radak M."/>
            <person name="Jelic M."/>
            <person name="Veselinovic M.S."/>
            <person name="Tanaskovic M."/>
            <person name="Eric P."/>
            <person name="Gao J.J."/>
            <person name="Katoh T.K."/>
            <person name="Toda M.J."/>
            <person name="Watabe H."/>
            <person name="Watada M."/>
            <person name="Davis J.S."/>
            <person name="Moyle L.C."/>
            <person name="Manoli G."/>
            <person name="Bertolini E."/>
            <person name="Kostal V."/>
            <person name="Hawley R.S."/>
            <person name="Takahashi A."/>
            <person name="Jones C.D."/>
            <person name="Price D.K."/>
            <person name="Whiteman N."/>
            <person name="Kopp A."/>
            <person name="Matute D.R."/>
            <person name="Petrov D.A."/>
        </authorList>
    </citation>
    <scope>NUCLEOTIDE SEQUENCE [LARGE SCALE GENOMIC DNA]</scope>
</reference>